<feature type="compositionally biased region" description="Basic and acidic residues" evidence="2">
    <location>
        <begin position="608"/>
        <end position="654"/>
    </location>
</feature>
<dbReference type="GO" id="GO:0003779">
    <property type="term" value="F:actin binding"/>
    <property type="evidence" value="ECO:0007669"/>
    <property type="project" value="TreeGrafter"/>
</dbReference>
<dbReference type="InterPro" id="IPR056617">
    <property type="entry name" value="MAP1B/S_N"/>
</dbReference>
<evidence type="ECO:0000313" key="6">
    <source>
        <dbReference type="Proteomes" id="UP000285301"/>
    </source>
</evidence>
<keyword evidence="1" id="KW-0175">Coiled coil</keyword>
<dbReference type="GO" id="GO:0030425">
    <property type="term" value="C:dendrite"/>
    <property type="evidence" value="ECO:0007669"/>
    <property type="project" value="TreeGrafter"/>
</dbReference>
<feature type="coiled-coil region" evidence="1">
    <location>
        <begin position="1136"/>
        <end position="1166"/>
    </location>
</feature>
<gene>
    <name evidence="5" type="ORF">B4U79_08262</name>
</gene>
<dbReference type="AlphaFoldDB" id="A0A3S3P7D4"/>
<dbReference type="GO" id="GO:0005829">
    <property type="term" value="C:cytosol"/>
    <property type="evidence" value="ECO:0007669"/>
    <property type="project" value="TreeGrafter"/>
</dbReference>
<dbReference type="EMBL" id="NCKU01000219">
    <property type="protein sequence ID" value="RWS16500.1"/>
    <property type="molecule type" value="Genomic_DNA"/>
</dbReference>
<feature type="compositionally biased region" description="Polar residues" evidence="2">
    <location>
        <begin position="496"/>
        <end position="506"/>
    </location>
</feature>
<dbReference type="GO" id="GO:0005875">
    <property type="term" value="C:microtubule associated complex"/>
    <property type="evidence" value="ECO:0007669"/>
    <property type="project" value="TreeGrafter"/>
</dbReference>
<name>A0A3S3P7D4_9ACAR</name>
<dbReference type="GO" id="GO:0007409">
    <property type="term" value="P:axonogenesis"/>
    <property type="evidence" value="ECO:0007669"/>
    <property type="project" value="TreeGrafter"/>
</dbReference>
<dbReference type="GO" id="GO:0005874">
    <property type="term" value="C:microtubule"/>
    <property type="evidence" value="ECO:0007669"/>
    <property type="project" value="InterPro"/>
</dbReference>
<feature type="compositionally biased region" description="Basic and acidic residues" evidence="2">
    <location>
        <begin position="738"/>
        <end position="752"/>
    </location>
</feature>
<evidence type="ECO:0000256" key="2">
    <source>
        <dbReference type="SAM" id="MobiDB-lite"/>
    </source>
</evidence>
<dbReference type="Pfam" id="PF23415">
    <property type="entry name" value="MAPB1_N"/>
    <property type="match status" value="1"/>
</dbReference>
<dbReference type="GO" id="GO:0031114">
    <property type="term" value="P:regulation of microtubule depolymerization"/>
    <property type="evidence" value="ECO:0007669"/>
    <property type="project" value="TreeGrafter"/>
</dbReference>
<dbReference type="GO" id="GO:0000226">
    <property type="term" value="P:microtubule cytoskeleton organization"/>
    <property type="evidence" value="ECO:0007669"/>
    <property type="project" value="InterPro"/>
</dbReference>
<dbReference type="GO" id="GO:0008017">
    <property type="term" value="F:microtubule binding"/>
    <property type="evidence" value="ECO:0007669"/>
    <property type="project" value="InterPro"/>
</dbReference>
<feature type="compositionally biased region" description="Basic and acidic residues" evidence="2">
    <location>
        <begin position="787"/>
        <end position="835"/>
    </location>
</feature>
<dbReference type="InterPro" id="IPR057480">
    <property type="entry name" value="MAP1A/B/S-like_MBL"/>
</dbReference>
<dbReference type="PANTHER" id="PTHR13843:SF12">
    <property type="entry name" value="ATPASE F1_V1_A1 COMPLEX ALPHA_BETA SUBUNIT NUCLEOTIDE-BINDING DOMAIN-CONTAINING PROTEIN"/>
    <property type="match status" value="1"/>
</dbReference>
<feature type="region of interest" description="Disordered" evidence="2">
    <location>
        <begin position="488"/>
        <end position="858"/>
    </location>
</feature>
<dbReference type="STRING" id="1965070.A0A3S3P7D4"/>
<sequence length="1240" mass="141823">MEKKPRLIGCYLLIVLGEPLCEDHKERILQKVAKGLLSWDTQLTECDLKHMESVLRNIAVNKNASLDNEILVQHSTDKMAVEVLLNPQLFTLKQCLKNLLIAPTGHKHIIHAGYSFTGTGSWMLQDGIFRFQDFADAFEDKDVENFLKSCSSGSITIHLHCAPVGEWITTNFQNQKFSKLANVQLNPADSSLGVQGAAALLDFFEATLKSLDIENEMLTTPIVGNIRFNRPTLYVFPSGQGDCSLFGVTGFTMLIDGGFTPLPCFWKFVRHLERLDSIMVTRLNESNLWGVSSFLKKKVLQPIYPHIGYVFCNITEGKVSPTDEMQKDRNELLVSVIDVGQKLLGDLKHVGISPHQCLREPCISPLTLYHKVGHGTLDMFVLSPPRESRILRDFLQHWSTNKESFSFVRTNSASQPGQDIAIPISNIMSICCLLIWRPAEPNENIVRMLFPGSAPQSRIFEGLEKIKHLDVLCYQSCSRSSLRPMVIEKPKPKSVLDSNNIQQQARLRSVSPLQRKIKSAYPKQPSVDSNKGDSSESLSSPLHKKLQQPKPQTKKELIDNKKAQEAAERKVKKEEKAKKVEKISKEEKVAQKSPVKKLKPKTTQSKAVSKEKAKEKKPSQKAVDHKEKYVAEKVIDNKEIDLLEEEKKDSEKESPQPSPKKRLLTEEGEEIIEITMSDEQTLEILERDTQEKKIDGQDLQAYEEEKKDSEKSSLQTSPKKYPLPDHVKDEMEPDSLESYEHDGHADISKDSLEPSEDETTFPESRVSATMRDESKDETSLTEQELDVSEKESHYKDVSKDEAKQIKEKQYEEAKEVDISDIERKEQVPEPKEIAEKGLLVESELDKQKESRSESSEEAITIIEQADQEAKEKEHLEKAVEKEDDYTKISDLTAEEISSISSSQIQEEKFLPEEKKVCDELIDRSAIETVSSVDIEKKEALVKDAEVERLSEKDVEQEIQAEEQIDEKLLEKEAKDVELISEKPTLLEDISAEKEIEEVEAKKDSLLETEEDILRKPVVEESAIKEKEPQIEDIIDYHKEEIKIEEMKEKIVSLEEVDLRQKTERKDSKVSETLDQQREEGIIEEIREAEMIGAKIDEQKRKSMSEETQQVIETREDYEIEKKEIIKEEVGEVIIPKTIEESEKEKIEIEQKDLEDKERRMEIKEEIESIVKGDAEVLVSEEKEEKPAEEKIEKKDEKRDVEVIVKKEAEKVEAASLEVLKSEKLEEKEITREMEMAKEEI</sequence>
<feature type="coiled-coil region" evidence="1">
    <location>
        <begin position="988"/>
        <end position="1056"/>
    </location>
</feature>
<comment type="caution">
    <text evidence="5">The sequence shown here is derived from an EMBL/GenBank/DDBJ whole genome shotgun (WGS) entry which is preliminary data.</text>
</comment>
<dbReference type="OrthoDB" id="5371837at2759"/>
<reference evidence="5 6" key="1">
    <citation type="journal article" date="2018" name="Gigascience">
        <title>Genomes of trombidid mites reveal novel predicted allergens and laterally-transferred genes associated with secondary metabolism.</title>
        <authorList>
            <person name="Dong X."/>
            <person name="Chaisiri K."/>
            <person name="Xia D."/>
            <person name="Armstrong S.D."/>
            <person name="Fang Y."/>
            <person name="Donnelly M.J."/>
            <person name="Kadowaki T."/>
            <person name="McGarry J.W."/>
            <person name="Darby A.C."/>
            <person name="Makepeace B.L."/>
        </authorList>
    </citation>
    <scope>NUCLEOTIDE SEQUENCE [LARGE SCALE GENOMIC DNA]</scope>
    <source>
        <strain evidence="5">UoL-WK</strain>
    </source>
</reference>
<dbReference type="GO" id="GO:0016358">
    <property type="term" value="P:dendrite development"/>
    <property type="evidence" value="ECO:0007669"/>
    <property type="project" value="TreeGrafter"/>
</dbReference>
<protein>
    <submittedName>
        <fullName evidence="5">Microtubule-associated protein futsch-like protein</fullName>
    </submittedName>
</protein>
<feature type="domain" description="Microtubule-associated protein 1B/S N-terminal" evidence="3">
    <location>
        <begin position="12"/>
        <end position="203"/>
    </location>
</feature>
<dbReference type="PANTHER" id="PTHR13843">
    <property type="entry name" value="MICROTUBULE-ASSOCIATED PROTEIN"/>
    <property type="match status" value="1"/>
</dbReference>
<keyword evidence="6" id="KW-1185">Reference proteome</keyword>
<dbReference type="GO" id="GO:0043025">
    <property type="term" value="C:neuronal cell body"/>
    <property type="evidence" value="ECO:0007669"/>
    <property type="project" value="TreeGrafter"/>
</dbReference>
<evidence type="ECO:0000259" key="3">
    <source>
        <dbReference type="Pfam" id="PF23415"/>
    </source>
</evidence>
<dbReference type="InterPro" id="IPR026074">
    <property type="entry name" value="MAP1"/>
</dbReference>
<evidence type="ECO:0000313" key="5">
    <source>
        <dbReference type="EMBL" id="RWS16500.1"/>
    </source>
</evidence>
<proteinExistence type="predicted"/>
<organism evidence="5 6">
    <name type="scientific">Dinothrombium tinctorium</name>
    <dbReference type="NCBI Taxonomy" id="1965070"/>
    <lineage>
        <taxon>Eukaryota</taxon>
        <taxon>Metazoa</taxon>
        <taxon>Ecdysozoa</taxon>
        <taxon>Arthropoda</taxon>
        <taxon>Chelicerata</taxon>
        <taxon>Arachnida</taxon>
        <taxon>Acari</taxon>
        <taxon>Acariformes</taxon>
        <taxon>Trombidiformes</taxon>
        <taxon>Prostigmata</taxon>
        <taxon>Anystina</taxon>
        <taxon>Parasitengona</taxon>
        <taxon>Trombidioidea</taxon>
        <taxon>Trombidiidae</taxon>
        <taxon>Dinothrombium</taxon>
    </lineage>
</organism>
<feature type="compositionally biased region" description="Basic and acidic residues" evidence="2">
    <location>
        <begin position="684"/>
        <end position="696"/>
    </location>
</feature>
<feature type="domain" description="Microtubule-associated protein 1A/B/S-like MBL-like" evidence="4">
    <location>
        <begin position="217"/>
        <end position="482"/>
    </location>
</feature>
<evidence type="ECO:0000259" key="4">
    <source>
        <dbReference type="Pfam" id="PF25281"/>
    </source>
</evidence>
<feature type="compositionally biased region" description="Basic and acidic residues" evidence="2">
    <location>
        <begin position="843"/>
        <end position="854"/>
    </location>
</feature>
<dbReference type="Pfam" id="PF25281">
    <property type="entry name" value="MBL_MAP1B"/>
    <property type="match status" value="1"/>
</dbReference>
<dbReference type="Proteomes" id="UP000285301">
    <property type="component" value="Unassembled WGS sequence"/>
</dbReference>
<feature type="compositionally biased region" description="Basic and acidic residues" evidence="2">
    <location>
        <begin position="553"/>
        <end position="590"/>
    </location>
</feature>
<accession>A0A3S3P7D4</accession>
<feature type="non-terminal residue" evidence="5">
    <location>
        <position position="1240"/>
    </location>
</feature>
<evidence type="ECO:0000256" key="1">
    <source>
        <dbReference type="SAM" id="Coils"/>
    </source>
</evidence>
<dbReference type="GO" id="GO:0045202">
    <property type="term" value="C:synapse"/>
    <property type="evidence" value="ECO:0007669"/>
    <property type="project" value="TreeGrafter"/>
</dbReference>